<name>A0ABU2MZG0_9ACTN</name>
<dbReference type="Gene3D" id="3.90.1200.10">
    <property type="match status" value="1"/>
</dbReference>
<dbReference type="Pfam" id="PF01636">
    <property type="entry name" value="APH"/>
    <property type="match status" value="1"/>
</dbReference>
<evidence type="ECO:0000256" key="4">
    <source>
        <dbReference type="ARBA" id="ARBA00022777"/>
    </source>
</evidence>
<evidence type="ECO:0000256" key="5">
    <source>
        <dbReference type="ARBA" id="ARBA00022840"/>
    </source>
</evidence>
<dbReference type="PANTHER" id="PTHR21310:SF41">
    <property type="entry name" value="3'-PHOSPHOTRANSFERASE, PUTATIVE-RELATED"/>
    <property type="match status" value="1"/>
</dbReference>
<dbReference type="CDD" id="cd05150">
    <property type="entry name" value="APH"/>
    <property type="match status" value="1"/>
</dbReference>
<evidence type="ECO:0000256" key="6">
    <source>
        <dbReference type="ARBA" id="ARBA00023251"/>
    </source>
</evidence>
<comment type="caution">
    <text evidence="9">The sequence shown here is derived from an EMBL/GenBank/DDBJ whole genome shotgun (WGS) entry which is preliminary data.</text>
</comment>
<comment type="similarity">
    <text evidence="1 7">Belongs to the aminoglycoside phosphotransferase family.</text>
</comment>
<dbReference type="Proteomes" id="UP001183246">
    <property type="component" value="Unassembled WGS sequence"/>
</dbReference>
<dbReference type="PIRSF" id="PIRSF000706">
    <property type="entry name" value="Kanamycin_kin"/>
    <property type="match status" value="1"/>
</dbReference>
<accession>A0ABU2MZG0</accession>
<feature type="domain" description="Aminoglycoside phosphotransferase" evidence="8">
    <location>
        <begin position="16"/>
        <end position="232"/>
    </location>
</feature>
<dbReference type="EMBL" id="JAVREL010000017">
    <property type="protein sequence ID" value="MDT0345894.1"/>
    <property type="molecule type" value="Genomic_DNA"/>
</dbReference>
<keyword evidence="3 7" id="KW-0547">Nucleotide-binding</keyword>
<dbReference type="PANTHER" id="PTHR21310">
    <property type="entry name" value="AMINOGLYCOSIDE PHOSPHOTRANSFERASE-RELATED-RELATED"/>
    <property type="match status" value="1"/>
</dbReference>
<dbReference type="Gene3D" id="3.30.200.20">
    <property type="entry name" value="Phosphorylase Kinase, domain 1"/>
    <property type="match status" value="1"/>
</dbReference>
<proteinExistence type="inferred from homology"/>
<dbReference type="InterPro" id="IPR024165">
    <property type="entry name" value="Kan/Strep_kinase"/>
</dbReference>
<dbReference type="InterPro" id="IPR051678">
    <property type="entry name" value="AGP_Transferase"/>
</dbReference>
<evidence type="ECO:0000256" key="1">
    <source>
        <dbReference type="ARBA" id="ARBA00006219"/>
    </source>
</evidence>
<evidence type="ECO:0000313" key="9">
    <source>
        <dbReference type="EMBL" id="MDT0345894.1"/>
    </source>
</evidence>
<keyword evidence="5 7" id="KW-0067">ATP-binding</keyword>
<sequence>MLDELRRRHSGADWTAVTIGMSGAEVYRLDDGNDVRYLKIAPRVAGLEEEARRTRWLAARGIPVPEVLDQGGDAGHTWLLTRAVPGRSAAEPWPADRRAAVVDAVADVARTLHALPAGSCPFDESVAATLAAMRRAIDRGPGRSEREAELAELTARAPATEDLVVCHGDYCLPNVLLDPDTLRVTGLVDLGRVGRADRHADLALMTRSLSGPLNPQYGPAYAERFLARYLGDGRGGASADEARLAFYRRLDDFF</sequence>
<evidence type="ECO:0000256" key="2">
    <source>
        <dbReference type="ARBA" id="ARBA00022679"/>
    </source>
</evidence>
<keyword evidence="4 7" id="KW-0418">Kinase</keyword>
<organism evidence="9 10">
    <name type="scientific">Streptomyces litchfieldiae</name>
    <dbReference type="NCBI Taxonomy" id="3075543"/>
    <lineage>
        <taxon>Bacteria</taxon>
        <taxon>Bacillati</taxon>
        <taxon>Actinomycetota</taxon>
        <taxon>Actinomycetes</taxon>
        <taxon>Kitasatosporales</taxon>
        <taxon>Streptomycetaceae</taxon>
        <taxon>Streptomyces</taxon>
    </lineage>
</organism>
<evidence type="ECO:0000256" key="7">
    <source>
        <dbReference type="PIRNR" id="PIRNR000706"/>
    </source>
</evidence>
<dbReference type="InterPro" id="IPR002575">
    <property type="entry name" value="Aminoglycoside_PTrfase"/>
</dbReference>
<dbReference type="InterPro" id="IPR011009">
    <property type="entry name" value="Kinase-like_dom_sf"/>
</dbReference>
<protein>
    <submittedName>
        <fullName evidence="9">APH(3') family aminoglycoside O-phosphotransferase</fullName>
    </submittedName>
</protein>
<dbReference type="SUPFAM" id="SSF56112">
    <property type="entry name" value="Protein kinase-like (PK-like)"/>
    <property type="match status" value="1"/>
</dbReference>
<reference evidence="10" key="1">
    <citation type="submission" date="2023-07" db="EMBL/GenBank/DDBJ databases">
        <title>30 novel species of actinomycetes from the DSMZ collection.</title>
        <authorList>
            <person name="Nouioui I."/>
        </authorList>
    </citation>
    <scope>NUCLEOTIDE SEQUENCE [LARGE SCALE GENOMIC DNA]</scope>
    <source>
        <strain evidence="10">DSM 44938</strain>
    </source>
</reference>
<keyword evidence="10" id="KW-1185">Reference proteome</keyword>
<evidence type="ECO:0000313" key="10">
    <source>
        <dbReference type="Proteomes" id="UP001183246"/>
    </source>
</evidence>
<evidence type="ECO:0000259" key="8">
    <source>
        <dbReference type="Pfam" id="PF01636"/>
    </source>
</evidence>
<keyword evidence="2 7" id="KW-0808">Transferase</keyword>
<keyword evidence="6 7" id="KW-0046">Antibiotic resistance</keyword>
<dbReference type="RefSeq" id="WP_311707032.1">
    <property type="nucleotide sequence ID" value="NZ_JAVREL010000017.1"/>
</dbReference>
<gene>
    <name evidence="9" type="ORF">RM590_25385</name>
</gene>
<evidence type="ECO:0000256" key="3">
    <source>
        <dbReference type="ARBA" id="ARBA00022741"/>
    </source>
</evidence>
<dbReference type="NCBIfam" id="NF033068">
    <property type="entry name" value="APH_3p"/>
    <property type="match status" value="1"/>
</dbReference>